<evidence type="ECO:0000256" key="10">
    <source>
        <dbReference type="ARBA" id="ARBA00023146"/>
    </source>
</evidence>
<evidence type="ECO:0000256" key="9">
    <source>
        <dbReference type="ARBA" id="ARBA00022917"/>
    </source>
</evidence>
<dbReference type="Pfam" id="PF00587">
    <property type="entry name" value="tRNA-synt_2b"/>
    <property type="match status" value="1"/>
</dbReference>
<comment type="catalytic activity">
    <reaction evidence="11">
        <text>tRNA(Pro) + L-proline + ATP = L-prolyl-tRNA(Pro) + AMP + diphosphate</text>
        <dbReference type="Rhea" id="RHEA:14305"/>
        <dbReference type="Rhea" id="RHEA-COMP:9700"/>
        <dbReference type="Rhea" id="RHEA-COMP:9702"/>
        <dbReference type="ChEBI" id="CHEBI:30616"/>
        <dbReference type="ChEBI" id="CHEBI:33019"/>
        <dbReference type="ChEBI" id="CHEBI:60039"/>
        <dbReference type="ChEBI" id="CHEBI:78442"/>
        <dbReference type="ChEBI" id="CHEBI:78532"/>
        <dbReference type="ChEBI" id="CHEBI:456215"/>
        <dbReference type="EC" id="6.1.1.15"/>
    </reaction>
</comment>
<dbReference type="PROSITE" id="PS50862">
    <property type="entry name" value="AA_TRNA_LIGASE_II"/>
    <property type="match status" value="1"/>
</dbReference>
<evidence type="ECO:0000256" key="2">
    <source>
        <dbReference type="ARBA" id="ARBA00011738"/>
    </source>
</evidence>
<comment type="subunit">
    <text evidence="2">Homodimer.</text>
</comment>
<dbReference type="EC" id="6.1.1.15" evidence="3 12"/>
<dbReference type="PATRIC" id="fig|1619000.3.peg.699"/>
<evidence type="ECO:0000259" key="13">
    <source>
        <dbReference type="PROSITE" id="PS50862"/>
    </source>
</evidence>
<dbReference type="Pfam" id="PF03129">
    <property type="entry name" value="HGTP_anticodon"/>
    <property type="match status" value="1"/>
</dbReference>
<dbReference type="GO" id="GO:0005524">
    <property type="term" value="F:ATP binding"/>
    <property type="evidence" value="ECO:0007669"/>
    <property type="project" value="UniProtKB-KW"/>
</dbReference>
<dbReference type="NCBIfam" id="NF006625">
    <property type="entry name" value="PRK09194.1"/>
    <property type="match status" value="1"/>
</dbReference>
<evidence type="ECO:0000256" key="11">
    <source>
        <dbReference type="ARBA" id="ARBA00047671"/>
    </source>
</evidence>
<keyword evidence="10" id="KW-0030">Aminoacyl-tRNA synthetase</keyword>
<dbReference type="InterPro" id="IPR036621">
    <property type="entry name" value="Anticodon-bd_dom_sf"/>
</dbReference>
<dbReference type="Gene3D" id="3.30.930.10">
    <property type="entry name" value="Bira Bifunctional Protein, Domain 2"/>
    <property type="match status" value="2"/>
</dbReference>
<comment type="subcellular location">
    <subcellularLocation>
        <location evidence="1">Cytoplasm</location>
    </subcellularLocation>
</comment>
<dbReference type="InterPro" id="IPR050062">
    <property type="entry name" value="Pro-tRNA_synthetase"/>
</dbReference>
<keyword evidence="9" id="KW-0648">Protein biosynthesis</keyword>
<dbReference type="Gene3D" id="3.40.50.800">
    <property type="entry name" value="Anticodon-binding domain"/>
    <property type="match status" value="1"/>
</dbReference>
<dbReference type="GO" id="GO:0006433">
    <property type="term" value="P:prolyl-tRNA aminoacylation"/>
    <property type="evidence" value="ECO:0007669"/>
    <property type="project" value="UniProtKB-UniRule"/>
</dbReference>
<evidence type="ECO:0000256" key="4">
    <source>
        <dbReference type="ARBA" id="ARBA00019110"/>
    </source>
</evidence>
<keyword evidence="8" id="KW-0067">ATP-binding</keyword>
<dbReference type="GO" id="GO:0004827">
    <property type="term" value="F:proline-tRNA ligase activity"/>
    <property type="evidence" value="ECO:0007669"/>
    <property type="project" value="UniProtKB-UniRule"/>
</dbReference>
<dbReference type="InterPro" id="IPR045864">
    <property type="entry name" value="aa-tRNA-synth_II/BPL/LPL"/>
</dbReference>
<dbReference type="SUPFAM" id="SSF55826">
    <property type="entry name" value="YbaK/ProRS associated domain"/>
    <property type="match status" value="1"/>
</dbReference>
<evidence type="ECO:0000256" key="8">
    <source>
        <dbReference type="ARBA" id="ARBA00022840"/>
    </source>
</evidence>
<dbReference type="InterPro" id="IPR044140">
    <property type="entry name" value="ProRS_anticodon_short"/>
</dbReference>
<dbReference type="Proteomes" id="UP000034154">
    <property type="component" value="Unassembled WGS sequence"/>
</dbReference>
<evidence type="ECO:0000256" key="7">
    <source>
        <dbReference type="ARBA" id="ARBA00022741"/>
    </source>
</evidence>
<evidence type="ECO:0000256" key="6">
    <source>
        <dbReference type="ARBA" id="ARBA00022598"/>
    </source>
</evidence>
<feature type="domain" description="Aminoacyl-transfer RNA synthetases class-II family profile" evidence="13">
    <location>
        <begin position="46"/>
        <end position="466"/>
    </location>
</feature>
<dbReference type="SUPFAM" id="SSF55681">
    <property type="entry name" value="Class II aaRS and biotin synthetases"/>
    <property type="match status" value="1"/>
</dbReference>
<dbReference type="InterPro" id="IPR007214">
    <property type="entry name" value="YbaK/aa-tRNA-synth-assoc-dom"/>
</dbReference>
<keyword evidence="6 14" id="KW-0436">Ligase</keyword>
<dbReference type="SUPFAM" id="SSF52954">
    <property type="entry name" value="Class II aaRS ABD-related"/>
    <property type="match status" value="1"/>
</dbReference>
<evidence type="ECO:0000313" key="15">
    <source>
        <dbReference type="Proteomes" id="UP000034154"/>
    </source>
</evidence>
<dbReference type="InterPro" id="IPR004154">
    <property type="entry name" value="Anticodon-bd"/>
</dbReference>
<dbReference type="InterPro" id="IPR006195">
    <property type="entry name" value="aa-tRNA-synth_II"/>
</dbReference>
<dbReference type="NCBIfam" id="TIGR00409">
    <property type="entry name" value="proS_fam_II"/>
    <property type="match status" value="1"/>
</dbReference>
<dbReference type="GO" id="GO:0005829">
    <property type="term" value="C:cytosol"/>
    <property type="evidence" value="ECO:0007669"/>
    <property type="project" value="TreeGrafter"/>
</dbReference>
<dbReference type="Pfam" id="PF04073">
    <property type="entry name" value="tRNA_edit"/>
    <property type="match status" value="1"/>
</dbReference>
<dbReference type="AlphaFoldDB" id="A0A0G1JEX2"/>
<accession>A0A0G1JEX2</accession>
<dbReference type="EMBL" id="LCJB01000043">
    <property type="protein sequence ID" value="KKT69860.1"/>
    <property type="molecule type" value="Genomic_DNA"/>
</dbReference>
<name>A0A0G1JEX2_9BACT</name>
<dbReference type="PANTHER" id="PTHR42753:SF2">
    <property type="entry name" value="PROLINE--TRNA LIGASE"/>
    <property type="match status" value="1"/>
</dbReference>
<keyword evidence="5" id="KW-0963">Cytoplasm</keyword>
<dbReference type="PRINTS" id="PR01046">
    <property type="entry name" value="TRNASYNTHPRO"/>
</dbReference>
<dbReference type="CDD" id="cd00861">
    <property type="entry name" value="ProRS_anticodon_short"/>
    <property type="match status" value="1"/>
</dbReference>
<dbReference type="PANTHER" id="PTHR42753">
    <property type="entry name" value="MITOCHONDRIAL RIBOSOME PROTEIN L39/PROLYL-TRNA LIGASE FAMILY MEMBER"/>
    <property type="match status" value="1"/>
</dbReference>
<dbReference type="InterPro" id="IPR004500">
    <property type="entry name" value="Pro-tRNA-synth_IIa_bac-type"/>
</dbReference>
<comment type="caution">
    <text evidence="14">The sequence shown here is derived from an EMBL/GenBank/DDBJ whole genome shotgun (WGS) entry which is preliminary data.</text>
</comment>
<dbReference type="InterPro" id="IPR036754">
    <property type="entry name" value="YbaK/aa-tRNA-synt-asso_dom_sf"/>
</dbReference>
<proteinExistence type="predicted"/>
<reference evidence="14 15" key="1">
    <citation type="journal article" date="2015" name="Nature">
        <title>rRNA introns, odd ribosomes, and small enigmatic genomes across a large radiation of phyla.</title>
        <authorList>
            <person name="Brown C.T."/>
            <person name="Hug L.A."/>
            <person name="Thomas B.C."/>
            <person name="Sharon I."/>
            <person name="Castelle C.J."/>
            <person name="Singh A."/>
            <person name="Wilkins M.J."/>
            <person name="Williams K.H."/>
            <person name="Banfield J.F."/>
        </authorList>
    </citation>
    <scope>NUCLEOTIDE SEQUENCE [LARGE SCALE GENOMIC DNA]</scope>
</reference>
<gene>
    <name evidence="14" type="ORF">UW63_C0043G0005</name>
</gene>
<evidence type="ECO:0000313" key="14">
    <source>
        <dbReference type="EMBL" id="KKT69860.1"/>
    </source>
</evidence>
<evidence type="ECO:0000256" key="1">
    <source>
        <dbReference type="ARBA" id="ARBA00004496"/>
    </source>
</evidence>
<organism evidence="14 15">
    <name type="scientific">Candidatus Uhrbacteria bacterium GW2011_GWF2_44_350</name>
    <dbReference type="NCBI Taxonomy" id="1619000"/>
    <lineage>
        <taxon>Bacteria</taxon>
        <taxon>Candidatus Uhriibacteriota</taxon>
    </lineage>
</organism>
<sequence length="573" mass="64602">MKYSKLFGKTTYGEQKGSEMISHQFLTRGGFIKESVAGRYFFLPLGWRVHEKIKAIIKDEMDKAGAQEMISPVLHPLELWQETNRTNTTGFELMKVTDRRGGEFALGGTAEEMFVDVVRKFQVSYKDLPFNIYQFSTKFRDELRARGGLLRVREFVMKDAYSFSRDEEEFKIEYQKMWQTYTDIFERLGLQTMVVESDNGYIGGEYCHEFQVEHPDGEGKFFVSEDGSYVAHEEVAIMKKVSMNESEEEKPVEEVDAPRGNTIEDGVKLHGLPAWQQMKSVMYIDEQGRYILAVIRGDWGVNEMKLRHQSGSIELRPATEEEIVVLGSTAGFISPVNLKNEKLLIVADDSLVDIKNMYTGANAVNRDLLNVNYGRDWQAGVVGDIAQAVVGAEGVRGGKLAEKQGIEVGNIFQLGYHYTKLMKDAVYTDVDGQTKPYYMGCYGIGLGRTMATIVEKFHDDKGIVWPKSVAPYQVHLISLSSKDPAVVEKNNAAAQSLHDELEAAGVEVLWDDRAEFSAGAKFADADLIGIPLRLVISEKTLKENSVEWKERSAENSQLVLLSEIVTSIKKFLE</sequence>
<protein>
    <recommendedName>
        <fullName evidence="4 12">Proline--tRNA ligase</fullName>
        <ecNumber evidence="3 12">6.1.1.15</ecNumber>
    </recommendedName>
</protein>
<dbReference type="InterPro" id="IPR002314">
    <property type="entry name" value="aa-tRNA-synt_IIb"/>
</dbReference>
<evidence type="ECO:0000256" key="5">
    <source>
        <dbReference type="ARBA" id="ARBA00022490"/>
    </source>
</evidence>
<evidence type="ECO:0000256" key="12">
    <source>
        <dbReference type="NCBIfam" id="TIGR00409"/>
    </source>
</evidence>
<evidence type="ECO:0000256" key="3">
    <source>
        <dbReference type="ARBA" id="ARBA00012831"/>
    </source>
</evidence>
<dbReference type="GO" id="GO:0002161">
    <property type="term" value="F:aminoacyl-tRNA deacylase activity"/>
    <property type="evidence" value="ECO:0007669"/>
    <property type="project" value="InterPro"/>
</dbReference>
<dbReference type="InterPro" id="IPR002316">
    <property type="entry name" value="Pro-tRNA-ligase_IIa"/>
</dbReference>
<keyword evidence="7" id="KW-0547">Nucleotide-binding</keyword>